<gene>
    <name evidence="2" type="ORF">PDIGIT_LOCUS12771</name>
</gene>
<dbReference type="AlphaFoldDB" id="A0A9W4UPR6"/>
<feature type="region of interest" description="Disordered" evidence="1">
    <location>
        <begin position="85"/>
        <end position="126"/>
    </location>
</feature>
<feature type="compositionally biased region" description="Polar residues" evidence="1">
    <location>
        <begin position="106"/>
        <end position="126"/>
    </location>
</feature>
<dbReference type="EMBL" id="CAOQHR010000009">
    <property type="protein sequence ID" value="CAI6339609.1"/>
    <property type="molecule type" value="Genomic_DNA"/>
</dbReference>
<name>A0A9W4UPR6_9PLEO</name>
<organism evidence="2 3">
    <name type="scientific">Periconia digitata</name>
    <dbReference type="NCBI Taxonomy" id="1303443"/>
    <lineage>
        <taxon>Eukaryota</taxon>
        <taxon>Fungi</taxon>
        <taxon>Dikarya</taxon>
        <taxon>Ascomycota</taxon>
        <taxon>Pezizomycotina</taxon>
        <taxon>Dothideomycetes</taxon>
        <taxon>Pleosporomycetidae</taxon>
        <taxon>Pleosporales</taxon>
        <taxon>Massarineae</taxon>
        <taxon>Periconiaceae</taxon>
        <taxon>Periconia</taxon>
    </lineage>
</organism>
<proteinExistence type="predicted"/>
<dbReference type="PANTHER" id="PTHR42093:SF1">
    <property type="match status" value="1"/>
</dbReference>
<evidence type="ECO:0000313" key="3">
    <source>
        <dbReference type="Proteomes" id="UP001152607"/>
    </source>
</evidence>
<dbReference type="Pfam" id="PF23151">
    <property type="entry name" value="NuiA_2"/>
    <property type="match status" value="1"/>
</dbReference>
<reference evidence="2" key="1">
    <citation type="submission" date="2023-01" db="EMBL/GenBank/DDBJ databases">
        <authorList>
            <person name="Van Ghelder C."/>
            <person name="Rancurel C."/>
        </authorList>
    </citation>
    <scope>NUCLEOTIDE SEQUENCE</scope>
    <source>
        <strain evidence="2">CNCM I-4278</strain>
    </source>
</reference>
<comment type="caution">
    <text evidence="2">The sequence shown here is derived from an EMBL/GenBank/DDBJ whole genome shotgun (WGS) entry which is preliminary data.</text>
</comment>
<feature type="compositionally biased region" description="Polar residues" evidence="1">
    <location>
        <begin position="85"/>
        <end position="96"/>
    </location>
</feature>
<dbReference type="OrthoDB" id="5366485at2759"/>
<dbReference type="Proteomes" id="UP001152607">
    <property type="component" value="Unassembled WGS sequence"/>
</dbReference>
<sequence>MCCTFMFRCYGGARGTNHRRRHAPLPAIPPAIQQATQSVCVLSLASSGPSLANMQRAMMRLPPLQQSPRAIKLFVTDINTIPKSLNINSTTSSPAQSHPHPRHSTPSRLSSPRVHQSTPAFPTTRSHPALVYTQSLSPLRSLLSTRTYSSMSDVDYEAFLNKANDGGSSGGVQEQSQKSYGTKSVNTAVPKVLEDVQEYYVSDADEPFEPVALNFDGGGDGLDAQQLGTLLSHSGSVTQLKVDEWDPKKQYKAIVDAVRKAAGGSDDIKVFKVELEGTRAEYYVVGVVEGKVLGLKALSVES</sequence>
<dbReference type="InterPro" id="IPR056539">
    <property type="entry name" value="NuiA-like"/>
</dbReference>
<evidence type="ECO:0000313" key="2">
    <source>
        <dbReference type="EMBL" id="CAI6339609.1"/>
    </source>
</evidence>
<protein>
    <submittedName>
        <fullName evidence="2">Uncharacterized protein</fullName>
    </submittedName>
</protein>
<evidence type="ECO:0000256" key="1">
    <source>
        <dbReference type="SAM" id="MobiDB-lite"/>
    </source>
</evidence>
<keyword evidence="3" id="KW-1185">Reference proteome</keyword>
<accession>A0A9W4UPR6</accession>
<dbReference type="PANTHER" id="PTHR42093">
    <property type="match status" value="1"/>
</dbReference>